<accession>A0AAF0Y212</accession>
<evidence type="ECO:0000256" key="2">
    <source>
        <dbReference type="ARBA" id="ARBA00022801"/>
    </source>
</evidence>
<dbReference type="EMBL" id="CP086715">
    <property type="protein sequence ID" value="WOO78517.1"/>
    <property type="molecule type" value="Genomic_DNA"/>
</dbReference>
<dbReference type="GO" id="GO:0009251">
    <property type="term" value="P:glucan catabolic process"/>
    <property type="evidence" value="ECO:0007669"/>
    <property type="project" value="TreeGrafter"/>
</dbReference>
<evidence type="ECO:0000313" key="6">
    <source>
        <dbReference type="Proteomes" id="UP000827549"/>
    </source>
</evidence>
<evidence type="ECO:0000256" key="3">
    <source>
        <dbReference type="ARBA" id="ARBA00023295"/>
    </source>
</evidence>
<proteinExistence type="inferred from homology"/>
<dbReference type="AlphaFoldDB" id="A0AAF0Y212"/>
<dbReference type="PROSITE" id="PS51186">
    <property type="entry name" value="GNAT"/>
    <property type="match status" value="1"/>
</dbReference>
<keyword evidence="2" id="KW-0378">Hydrolase</keyword>
<dbReference type="Gene3D" id="3.20.20.80">
    <property type="entry name" value="Glycosidases"/>
    <property type="match status" value="1"/>
</dbReference>
<dbReference type="GO" id="GO:0005737">
    <property type="term" value="C:cytoplasm"/>
    <property type="evidence" value="ECO:0007669"/>
    <property type="project" value="UniProtKB-ARBA"/>
</dbReference>
<sequence>MGLFDKLSNKIKGTEGPAPEAFSFPPPAPPIPLEHSLIRYRKQRGINLGSWFTTENWLATKLYEGAVPPKGSDYDLARGANPKEAMERHWDTWMAETDWQWIKDRGFNTVRLPIGYYHLSGVLPDILKGTEYEPFADIYSGAWPRILKAVETAASHGLGVLIDFHAAPGAQNEDGHSGLSNGKVNFWKPNNLASTSIALRFLASTFNSNPYVVGLELLNEPKNNDQLQGWYERTLWEVRQVAGQEFPIYVSDAWDAQWYSSFVGKRDDFVVLDHHLYRCFDAADRALTGPQHADKLRNEFSGTFAHWCGQARGNLVVGEWSAGLDDSCLPASTPAGERDAHKRAWVAAQLEVYDRCAGYYFWTLKTDRDWDAGWSAYNAGQAEILPASVVRRAFSAPPQGAREAATQQAFDAHVGYWSQHGGSPNPNAFADGFRRGWDDALLFVHADGVSELGFVSQWARRPKTHTLTMSIVIRQVSDANVTADERALMIKILIDSFQTLNNALMSCVVNHGLNKKEAWIAELDGRLVGLSLWSGPGREFMEGDEFERLFKPVIEMLPSATSDFLMNVLFPQQMAFYNEGVPNAELEWWFCEMLGVDPRYQGHGVGTALLEHKAASVGDVPMGLSTQSKETLKFYEKLGYKVRADHPFTLLNGYVWHDHLLSCPGDATTVEAEKRNKAAAEAAAASASR</sequence>
<dbReference type="Pfam" id="PF00150">
    <property type="entry name" value="Cellulase"/>
    <property type="match status" value="1"/>
</dbReference>
<dbReference type="SUPFAM" id="SSF55729">
    <property type="entry name" value="Acyl-CoA N-acyltransferases (Nat)"/>
    <property type="match status" value="1"/>
</dbReference>
<feature type="domain" description="N-acetyltransferase" evidence="4">
    <location>
        <begin position="471"/>
        <end position="661"/>
    </location>
</feature>
<dbReference type="Gene3D" id="3.40.630.30">
    <property type="match status" value="1"/>
</dbReference>
<evidence type="ECO:0000259" key="4">
    <source>
        <dbReference type="PROSITE" id="PS51186"/>
    </source>
</evidence>
<dbReference type="InterPro" id="IPR050386">
    <property type="entry name" value="Glycosyl_hydrolase_5"/>
</dbReference>
<dbReference type="CDD" id="cd04301">
    <property type="entry name" value="NAT_SF"/>
    <property type="match status" value="1"/>
</dbReference>
<dbReference type="PANTHER" id="PTHR31297:SF43">
    <property type="entry name" value="GLUCAN 1,3-BETA-GLUCOSIDASE 3"/>
    <property type="match status" value="1"/>
</dbReference>
<reference evidence="5" key="1">
    <citation type="submission" date="2023-10" db="EMBL/GenBank/DDBJ databases">
        <authorList>
            <person name="Noh H."/>
        </authorList>
    </citation>
    <scope>NUCLEOTIDE SEQUENCE</scope>
    <source>
        <strain evidence="5">DUCC4014</strain>
    </source>
</reference>
<dbReference type="FunFam" id="3.20.20.80:FF:000100">
    <property type="entry name" value="Glycoside hydrolase superfamily"/>
    <property type="match status" value="1"/>
</dbReference>
<dbReference type="PANTHER" id="PTHR31297">
    <property type="entry name" value="GLUCAN ENDO-1,6-BETA-GLUCOSIDASE B"/>
    <property type="match status" value="1"/>
</dbReference>
<comment type="similarity">
    <text evidence="1">Belongs to the glycosyl hydrolase 5 (cellulase A) family.</text>
</comment>
<gene>
    <name evidence="5" type="primary">exg3</name>
    <name evidence="5" type="ORF">LOC62_02G002064</name>
</gene>
<dbReference type="InterPro" id="IPR016181">
    <property type="entry name" value="Acyl_CoA_acyltransferase"/>
</dbReference>
<organism evidence="5 6">
    <name type="scientific">Vanrija pseudolonga</name>
    <dbReference type="NCBI Taxonomy" id="143232"/>
    <lineage>
        <taxon>Eukaryota</taxon>
        <taxon>Fungi</taxon>
        <taxon>Dikarya</taxon>
        <taxon>Basidiomycota</taxon>
        <taxon>Agaricomycotina</taxon>
        <taxon>Tremellomycetes</taxon>
        <taxon>Trichosporonales</taxon>
        <taxon>Trichosporonaceae</taxon>
        <taxon>Vanrija</taxon>
    </lineage>
</organism>
<evidence type="ECO:0000256" key="1">
    <source>
        <dbReference type="ARBA" id="ARBA00005641"/>
    </source>
</evidence>
<dbReference type="Pfam" id="PF13508">
    <property type="entry name" value="Acetyltransf_7"/>
    <property type="match status" value="1"/>
</dbReference>
<dbReference type="InterPro" id="IPR001547">
    <property type="entry name" value="Glyco_hydro_5"/>
</dbReference>
<name>A0AAF0Y212_9TREE</name>
<keyword evidence="3" id="KW-0326">Glycosidase</keyword>
<dbReference type="GeneID" id="87805314"/>
<dbReference type="GO" id="GO:0016747">
    <property type="term" value="F:acyltransferase activity, transferring groups other than amino-acyl groups"/>
    <property type="evidence" value="ECO:0007669"/>
    <property type="project" value="InterPro"/>
</dbReference>
<dbReference type="GO" id="GO:0005576">
    <property type="term" value="C:extracellular region"/>
    <property type="evidence" value="ECO:0007669"/>
    <property type="project" value="TreeGrafter"/>
</dbReference>
<dbReference type="GO" id="GO:0009986">
    <property type="term" value="C:cell surface"/>
    <property type="evidence" value="ECO:0007669"/>
    <property type="project" value="TreeGrafter"/>
</dbReference>
<protein>
    <submittedName>
        <fullName evidence="5">Glucan 1,3-beta-glucosidase 3</fullName>
    </submittedName>
</protein>
<dbReference type="InterPro" id="IPR017853">
    <property type="entry name" value="GH"/>
</dbReference>
<evidence type="ECO:0000313" key="5">
    <source>
        <dbReference type="EMBL" id="WOO78517.1"/>
    </source>
</evidence>
<dbReference type="RefSeq" id="XP_062624549.1">
    <property type="nucleotide sequence ID" value="XM_062768565.1"/>
</dbReference>
<dbReference type="Proteomes" id="UP000827549">
    <property type="component" value="Chromosome 2"/>
</dbReference>
<dbReference type="GO" id="GO:0046557">
    <property type="term" value="F:glucan endo-1,6-beta-glucosidase activity"/>
    <property type="evidence" value="ECO:0007669"/>
    <property type="project" value="TreeGrafter"/>
</dbReference>
<dbReference type="SUPFAM" id="SSF51445">
    <property type="entry name" value="(Trans)glycosidases"/>
    <property type="match status" value="1"/>
</dbReference>
<keyword evidence="6" id="KW-1185">Reference proteome</keyword>
<dbReference type="InterPro" id="IPR000182">
    <property type="entry name" value="GNAT_dom"/>
</dbReference>